<accession>A0A368VFH2</accession>
<keyword evidence="1 3" id="KW-0808">Transferase</keyword>
<dbReference type="SUPFAM" id="SSF53335">
    <property type="entry name" value="S-adenosyl-L-methionine-dependent methyltransferases"/>
    <property type="match status" value="1"/>
</dbReference>
<evidence type="ECO:0000256" key="1">
    <source>
        <dbReference type="ARBA" id="ARBA00022679"/>
    </source>
</evidence>
<dbReference type="InterPro" id="IPR050447">
    <property type="entry name" value="Erg6_SMT_methyltransf"/>
</dbReference>
<proteinExistence type="predicted"/>
<evidence type="ECO:0000259" key="2">
    <source>
        <dbReference type="Pfam" id="PF08241"/>
    </source>
</evidence>
<keyword evidence="3" id="KW-0489">Methyltransferase</keyword>
<dbReference type="GO" id="GO:0032259">
    <property type="term" value="P:methylation"/>
    <property type="evidence" value="ECO:0007669"/>
    <property type="project" value="UniProtKB-KW"/>
</dbReference>
<keyword evidence="4" id="KW-1185">Reference proteome</keyword>
<comment type="caution">
    <text evidence="3">The sequence shown here is derived from an EMBL/GenBank/DDBJ whole genome shotgun (WGS) entry which is preliminary data.</text>
</comment>
<evidence type="ECO:0000313" key="4">
    <source>
        <dbReference type="Proteomes" id="UP000252415"/>
    </source>
</evidence>
<dbReference type="PANTHER" id="PTHR44068:SF11">
    <property type="entry name" value="GERANYL DIPHOSPHATE 2-C-METHYLTRANSFERASE"/>
    <property type="match status" value="1"/>
</dbReference>
<dbReference type="CDD" id="cd02440">
    <property type="entry name" value="AdoMet_MTases"/>
    <property type="match status" value="1"/>
</dbReference>
<name>A0A368VFH2_9BACL</name>
<dbReference type="InterPro" id="IPR029063">
    <property type="entry name" value="SAM-dependent_MTases_sf"/>
</dbReference>
<dbReference type="AlphaFoldDB" id="A0A368VFH2"/>
<dbReference type="Pfam" id="PF08241">
    <property type="entry name" value="Methyltransf_11"/>
    <property type="match status" value="1"/>
</dbReference>
<dbReference type="Proteomes" id="UP000252415">
    <property type="component" value="Unassembled WGS sequence"/>
</dbReference>
<reference evidence="3 4" key="1">
    <citation type="submission" date="2018-07" db="EMBL/GenBank/DDBJ databases">
        <title>Genomic Encyclopedia of Type Strains, Phase III (KMG-III): the genomes of soil and plant-associated and newly described type strains.</title>
        <authorList>
            <person name="Whitman W."/>
        </authorList>
    </citation>
    <scope>NUCLEOTIDE SEQUENCE [LARGE SCALE GENOMIC DNA]</scope>
    <source>
        <strain evidence="3 4">CECT 7506</strain>
    </source>
</reference>
<dbReference type="PANTHER" id="PTHR44068">
    <property type="entry name" value="ZGC:194242"/>
    <property type="match status" value="1"/>
</dbReference>
<sequence length="206" mass="23469">MALPLITALELKPGMRVLEIGAGTGQVAATLAKNWGVTVITLELWENLNVIQEYASEQGADNDVLALKANAELMPFPDEAFDAVFSIGSFFMIEDREQALKEITRVTRTNGFFGIAEPMCTFNPVPPGLENFDIFHSYNKWLRTLDWNRNLIQGQGFLITDSYYFSEGYQWMLDNFRYYDGEKDFILHDEGRWLGLGLAVGKKMYR</sequence>
<organism evidence="3 4">
    <name type="scientific">Paenibacillus prosopidis</name>
    <dbReference type="NCBI Taxonomy" id="630520"/>
    <lineage>
        <taxon>Bacteria</taxon>
        <taxon>Bacillati</taxon>
        <taxon>Bacillota</taxon>
        <taxon>Bacilli</taxon>
        <taxon>Bacillales</taxon>
        <taxon>Paenibacillaceae</taxon>
        <taxon>Paenibacillus</taxon>
    </lineage>
</organism>
<dbReference type="GO" id="GO:0008757">
    <property type="term" value="F:S-adenosylmethionine-dependent methyltransferase activity"/>
    <property type="evidence" value="ECO:0007669"/>
    <property type="project" value="InterPro"/>
</dbReference>
<dbReference type="Gene3D" id="3.40.50.150">
    <property type="entry name" value="Vaccinia Virus protein VP39"/>
    <property type="match status" value="1"/>
</dbReference>
<dbReference type="InterPro" id="IPR013216">
    <property type="entry name" value="Methyltransf_11"/>
</dbReference>
<protein>
    <submittedName>
        <fullName evidence="3">Methyltransferase family protein</fullName>
    </submittedName>
</protein>
<feature type="domain" description="Methyltransferase type 11" evidence="2">
    <location>
        <begin position="18"/>
        <end position="113"/>
    </location>
</feature>
<evidence type="ECO:0000313" key="3">
    <source>
        <dbReference type="EMBL" id="RCW39908.1"/>
    </source>
</evidence>
<dbReference type="EMBL" id="QPJD01000046">
    <property type="protein sequence ID" value="RCW39908.1"/>
    <property type="molecule type" value="Genomic_DNA"/>
</dbReference>
<gene>
    <name evidence="3" type="ORF">DFP97_1466</name>
</gene>